<dbReference type="Proteomes" id="UP000813385">
    <property type="component" value="Unassembled WGS sequence"/>
</dbReference>
<organism evidence="2 3">
    <name type="scientific">Plectosphaerella cucumerina</name>
    <dbReference type="NCBI Taxonomy" id="40658"/>
    <lineage>
        <taxon>Eukaryota</taxon>
        <taxon>Fungi</taxon>
        <taxon>Dikarya</taxon>
        <taxon>Ascomycota</taxon>
        <taxon>Pezizomycotina</taxon>
        <taxon>Sordariomycetes</taxon>
        <taxon>Hypocreomycetidae</taxon>
        <taxon>Glomerellales</taxon>
        <taxon>Plectosphaerellaceae</taxon>
        <taxon>Plectosphaerella</taxon>
    </lineage>
</organism>
<dbReference type="AlphaFoldDB" id="A0A8K0TSY8"/>
<protein>
    <submittedName>
        <fullName evidence="2">Uncharacterized protein</fullName>
    </submittedName>
</protein>
<feature type="compositionally biased region" description="Basic residues" evidence="1">
    <location>
        <begin position="172"/>
        <end position="181"/>
    </location>
</feature>
<sequence>MVWAQAARWQSAASHQSPGGLPLPAVLSARTRGSPASLNSPVTASGFFARYPSIPDSPPPSVCTWRCDTTPSGPFLQTQLSSPRGIIAPFLSASLPRKPHPQSLRSAAPEPSISGHPAPTKPPRKPARHAHPESPQPRPTRPTPDRPSQPCLSSRSLPRSSRSSRPPSPMTRTRRRRRRRPTASPRTPRVVSFPSRDICICLSLERPQRPYKCPPGSKDSVPQPLSHLGCRGRDPGIAAPVLAIVHH</sequence>
<feature type="compositionally biased region" description="Low complexity" evidence="1">
    <location>
        <begin position="148"/>
        <end position="165"/>
    </location>
</feature>
<evidence type="ECO:0000256" key="1">
    <source>
        <dbReference type="SAM" id="MobiDB-lite"/>
    </source>
</evidence>
<evidence type="ECO:0000313" key="3">
    <source>
        <dbReference type="Proteomes" id="UP000813385"/>
    </source>
</evidence>
<keyword evidence="3" id="KW-1185">Reference proteome</keyword>
<dbReference type="EMBL" id="JAGPXD010000001">
    <property type="protein sequence ID" value="KAH7376027.1"/>
    <property type="molecule type" value="Genomic_DNA"/>
</dbReference>
<name>A0A8K0TSY8_9PEZI</name>
<feature type="compositionally biased region" description="Pro residues" evidence="1">
    <location>
        <begin position="134"/>
        <end position="147"/>
    </location>
</feature>
<gene>
    <name evidence="2" type="ORF">B0T11DRAFT_16023</name>
</gene>
<evidence type="ECO:0000313" key="2">
    <source>
        <dbReference type="EMBL" id="KAH7376027.1"/>
    </source>
</evidence>
<reference evidence="2" key="1">
    <citation type="journal article" date="2021" name="Nat. Commun.">
        <title>Genetic determinants of endophytism in the Arabidopsis root mycobiome.</title>
        <authorList>
            <person name="Mesny F."/>
            <person name="Miyauchi S."/>
            <person name="Thiergart T."/>
            <person name="Pickel B."/>
            <person name="Atanasova L."/>
            <person name="Karlsson M."/>
            <person name="Huettel B."/>
            <person name="Barry K.W."/>
            <person name="Haridas S."/>
            <person name="Chen C."/>
            <person name="Bauer D."/>
            <person name="Andreopoulos W."/>
            <person name="Pangilinan J."/>
            <person name="LaButti K."/>
            <person name="Riley R."/>
            <person name="Lipzen A."/>
            <person name="Clum A."/>
            <person name="Drula E."/>
            <person name="Henrissat B."/>
            <person name="Kohler A."/>
            <person name="Grigoriev I.V."/>
            <person name="Martin F.M."/>
            <person name="Hacquard S."/>
        </authorList>
    </citation>
    <scope>NUCLEOTIDE SEQUENCE</scope>
    <source>
        <strain evidence="2">MPI-CAGE-AT-0016</strain>
    </source>
</reference>
<comment type="caution">
    <text evidence="2">The sequence shown here is derived from an EMBL/GenBank/DDBJ whole genome shotgun (WGS) entry which is preliminary data.</text>
</comment>
<feature type="region of interest" description="Disordered" evidence="1">
    <location>
        <begin position="94"/>
        <end position="190"/>
    </location>
</feature>
<accession>A0A8K0TSY8</accession>
<proteinExistence type="predicted"/>